<dbReference type="Proteomes" id="UP000236291">
    <property type="component" value="Unassembled WGS sequence"/>
</dbReference>
<evidence type="ECO:0000313" key="2">
    <source>
        <dbReference type="Proteomes" id="UP000236291"/>
    </source>
</evidence>
<comment type="caution">
    <text evidence="1">The sequence shown here is derived from an EMBL/GenBank/DDBJ whole genome shotgun (WGS) entry which is preliminary data.</text>
</comment>
<name>A0A2K3NS64_TRIPR</name>
<dbReference type="EMBL" id="ASHM01001021">
    <property type="protein sequence ID" value="PNY05876.1"/>
    <property type="molecule type" value="Genomic_DNA"/>
</dbReference>
<reference evidence="1 2" key="2">
    <citation type="journal article" date="2017" name="Front. Plant Sci.">
        <title>Gene Classification and Mining of Molecular Markers Useful in Red Clover (Trifolium pratense) Breeding.</title>
        <authorList>
            <person name="Istvanek J."/>
            <person name="Dluhosova J."/>
            <person name="Dluhos P."/>
            <person name="Patkova L."/>
            <person name="Nedelnik J."/>
            <person name="Repkova J."/>
        </authorList>
    </citation>
    <scope>NUCLEOTIDE SEQUENCE [LARGE SCALE GENOMIC DNA]</scope>
    <source>
        <strain evidence="2">cv. Tatra</strain>
        <tissue evidence="1">Young leaves</tissue>
    </source>
</reference>
<reference evidence="1 2" key="1">
    <citation type="journal article" date="2014" name="Am. J. Bot.">
        <title>Genome assembly and annotation for red clover (Trifolium pratense; Fabaceae).</title>
        <authorList>
            <person name="Istvanek J."/>
            <person name="Jaros M."/>
            <person name="Krenek A."/>
            <person name="Repkova J."/>
        </authorList>
    </citation>
    <scope>NUCLEOTIDE SEQUENCE [LARGE SCALE GENOMIC DNA]</scope>
    <source>
        <strain evidence="2">cv. Tatra</strain>
        <tissue evidence="1">Young leaves</tissue>
    </source>
</reference>
<evidence type="ECO:0000313" key="1">
    <source>
        <dbReference type="EMBL" id="PNY05876.1"/>
    </source>
</evidence>
<gene>
    <name evidence="1" type="ORF">L195_g002335</name>
</gene>
<sequence>MVEGTMESSGMIRVGRQTDRHNNVSMNDLKNYYPIRSHSLVHPQHTDNGFVFAAANTCPRSFLITTPNPEIPSLVIVASQFALSQPSPGLFYFDV</sequence>
<organism evidence="1 2">
    <name type="scientific">Trifolium pratense</name>
    <name type="common">Red clover</name>
    <dbReference type="NCBI Taxonomy" id="57577"/>
    <lineage>
        <taxon>Eukaryota</taxon>
        <taxon>Viridiplantae</taxon>
        <taxon>Streptophyta</taxon>
        <taxon>Embryophyta</taxon>
        <taxon>Tracheophyta</taxon>
        <taxon>Spermatophyta</taxon>
        <taxon>Magnoliopsida</taxon>
        <taxon>eudicotyledons</taxon>
        <taxon>Gunneridae</taxon>
        <taxon>Pentapetalae</taxon>
        <taxon>rosids</taxon>
        <taxon>fabids</taxon>
        <taxon>Fabales</taxon>
        <taxon>Fabaceae</taxon>
        <taxon>Papilionoideae</taxon>
        <taxon>50 kb inversion clade</taxon>
        <taxon>NPAAA clade</taxon>
        <taxon>Hologalegina</taxon>
        <taxon>IRL clade</taxon>
        <taxon>Trifolieae</taxon>
        <taxon>Trifolium</taxon>
    </lineage>
</organism>
<protein>
    <submittedName>
        <fullName evidence="1">Uncharacterized protein</fullName>
    </submittedName>
</protein>
<proteinExistence type="predicted"/>
<accession>A0A2K3NS64</accession>
<dbReference type="AlphaFoldDB" id="A0A2K3NS64"/>